<dbReference type="AlphaFoldDB" id="A0A2T4UBI6"/>
<reference evidence="2 3" key="1">
    <citation type="submission" date="2018-03" db="EMBL/GenBank/DDBJ databases">
        <title>Aquarubrobacter algicola gen. nov., sp. nov., a novel actinobacterium isolated from shallow eutrophic lake during the end of cyanobacterial harmful algal blooms.</title>
        <authorList>
            <person name="Chun S.J."/>
        </authorList>
    </citation>
    <scope>NUCLEOTIDE SEQUENCE [LARGE SCALE GENOMIC DNA]</scope>
    <source>
        <strain evidence="2 3">Seoho-28</strain>
    </source>
</reference>
<evidence type="ECO:0000256" key="1">
    <source>
        <dbReference type="SAM" id="MobiDB-lite"/>
    </source>
</evidence>
<feature type="compositionally biased region" description="Basic and acidic residues" evidence="1">
    <location>
        <begin position="13"/>
        <end position="25"/>
    </location>
</feature>
<dbReference type="EMBL" id="PYYB01000005">
    <property type="protein sequence ID" value="PTL54257.1"/>
    <property type="molecule type" value="Genomic_DNA"/>
</dbReference>
<keyword evidence="3" id="KW-1185">Reference proteome</keyword>
<dbReference type="Proteomes" id="UP000240739">
    <property type="component" value="Unassembled WGS sequence"/>
</dbReference>
<accession>A0A2T4UBI6</accession>
<organism evidence="2 3">
    <name type="scientific">Paraconexibacter algicola</name>
    <dbReference type="NCBI Taxonomy" id="2133960"/>
    <lineage>
        <taxon>Bacteria</taxon>
        <taxon>Bacillati</taxon>
        <taxon>Actinomycetota</taxon>
        <taxon>Thermoleophilia</taxon>
        <taxon>Solirubrobacterales</taxon>
        <taxon>Paraconexibacteraceae</taxon>
        <taxon>Paraconexibacter</taxon>
    </lineage>
</organism>
<comment type="caution">
    <text evidence="2">The sequence shown here is derived from an EMBL/GenBank/DDBJ whole genome shotgun (WGS) entry which is preliminary data.</text>
</comment>
<proteinExistence type="predicted"/>
<feature type="compositionally biased region" description="Low complexity" evidence="1">
    <location>
        <begin position="35"/>
        <end position="44"/>
    </location>
</feature>
<feature type="region of interest" description="Disordered" evidence="1">
    <location>
        <begin position="1"/>
        <end position="85"/>
    </location>
</feature>
<evidence type="ECO:0000313" key="2">
    <source>
        <dbReference type="EMBL" id="PTL54257.1"/>
    </source>
</evidence>
<gene>
    <name evidence="2" type="ORF">C7Y72_21135</name>
</gene>
<protein>
    <submittedName>
        <fullName evidence="2">Uncharacterized protein</fullName>
    </submittedName>
</protein>
<dbReference type="RefSeq" id="WP_107571199.1">
    <property type="nucleotide sequence ID" value="NZ_PYYB01000005.1"/>
</dbReference>
<evidence type="ECO:0000313" key="3">
    <source>
        <dbReference type="Proteomes" id="UP000240739"/>
    </source>
</evidence>
<sequence length="85" mass="9162">MTEHPMSGVSDALEARRREERRAVEEAGGGEAEGFELAEALLVEHASHGDQHTTSQIGRHAGRSDEAAAALDPDVYGEADRERHA</sequence>
<name>A0A2T4UBI6_9ACTN</name>